<proteinExistence type="predicted"/>
<evidence type="ECO:0000259" key="1">
    <source>
        <dbReference type="Pfam" id="PF08288"/>
    </source>
</evidence>
<dbReference type="OrthoDB" id="734129at2759"/>
<dbReference type="GO" id="GO:0000506">
    <property type="term" value="C:glycosylphosphatidylinositol-N-acetylglucosaminyltransferase (GPI-GnT) complex"/>
    <property type="evidence" value="ECO:0007669"/>
    <property type="project" value="TreeGrafter"/>
</dbReference>
<feature type="domain" description="PIGA GPI anchor biosynthesis" evidence="1">
    <location>
        <begin position="25"/>
        <end position="102"/>
    </location>
</feature>
<keyword evidence="2" id="KW-0808">Transferase</keyword>
<dbReference type="Pfam" id="PF13692">
    <property type="entry name" value="Glyco_trans_1_4"/>
    <property type="match status" value="1"/>
</dbReference>
<dbReference type="PANTHER" id="PTHR45871:SF1">
    <property type="entry name" value="PHOSPHATIDYLINOSITOL N-ACETYLGLUCOSAMINYLTRANSFERASE SUBUNIT A"/>
    <property type="match status" value="1"/>
</dbReference>
<dbReference type="InterPro" id="IPR013234">
    <property type="entry name" value="PIGA_GPI_anchor_biosynthesis"/>
</dbReference>
<dbReference type="GO" id="GO:0006506">
    <property type="term" value="P:GPI anchor biosynthetic process"/>
    <property type="evidence" value="ECO:0007669"/>
    <property type="project" value="InterPro"/>
</dbReference>
<dbReference type="AlphaFoldDB" id="A0A397UR27"/>
<dbReference type="Pfam" id="PF08288">
    <property type="entry name" value="PIGA"/>
    <property type="match status" value="1"/>
</dbReference>
<evidence type="ECO:0000313" key="3">
    <source>
        <dbReference type="Proteomes" id="UP000266673"/>
    </source>
</evidence>
<dbReference type="Proteomes" id="UP000266673">
    <property type="component" value="Unassembled WGS sequence"/>
</dbReference>
<keyword evidence="3" id="KW-1185">Reference proteome</keyword>
<protein>
    <submittedName>
        <fullName evidence="2">Glycosyltransferase Family 4 protein</fullName>
    </submittedName>
</protein>
<organism evidence="2 3">
    <name type="scientific">Gigaspora rosea</name>
    <dbReference type="NCBI Taxonomy" id="44941"/>
    <lineage>
        <taxon>Eukaryota</taxon>
        <taxon>Fungi</taxon>
        <taxon>Fungi incertae sedis</taxon>
        <taxon>Mucoromycota</taxon>
        <taxon>Glomeromycotina</taxon>
        <taxon>Glomeromycetes</taxon>
        <taxon>Diversisporales</taxon>
        <taxon>Gigasporaceae</taxon>
        <taxon>Gigaspora</taxon>
    </lineage>
</organism>
<reference evidence="2 3" key="1">
    <citation type="submission" date="2018-06" db="EMBL/GenBank/DDBJ databases">
        <title>Comparative genomics reveals the genomic features of Rhizophagus irregularis, R. cerebriforme, R. diaphanum and Gigaspora rosea, and their symbiotic lifestyle signature.</title>
        <authorList>
            <person name="Morin E."/>
            <person name="San Clemente H."/>
            <person name="Chen E.C.H."/>
            <person name="De La Providencia I."/>
            <person name="Hainaut M."/>
            <person name="Kuo A."/>
            <person name="Kohler A."/>
            <person name="Murat C."/>
            <person name="Tang N."/>
            <person name="Roy S."/>
            <person name="Loubradou J."/>
            <person name="Henrissat B."/>
            <person name="Grigoriev I.V."/>
            <person name="Corradi N."/>
            <person name="Roux C."/>
            <person name="Martin F.M."/>
        </authorList>
    </citation>
    <scope>NUCLEOTIDE SEQUENCE [LARGE SCALE GENOMIC DNA]</scope>
    <source>
        <strain evidence="2 3">DAOM 194757</strain>
    </source>
</reference>
<comment type="caution">
    <text evidence="2">The sequence shown here is derived from an EMBL/GenBank/DDBJ whole genome shotgun (WGS) entry which is preliminary data.</text>
</comment>
<gene>
    <name evidence="2" type="ORF">C2G38_2327835</name>
</gene>
<dbReference type="STRING" id="44941.A0A397UR27"/>
<evidence type="ECO:0000313" key="2">
    <source>
        <dbReference type="EMBL" id="RIB12775.1"/>
    </source>
</evidence>
<dbReference type="Gene3D" id="3.40.50.2000">
    <property type="entry name" value="Glycogen Phosphorylase B"/>
    <property type="match status" value="2"/>
</dbReference>
<dbReference type="EMBL" id="QKWP01000990">
    <property type="protein sequence ID" value="RIB12775.1"/>
    <property type="molecule type" value="Genomic_DNA"/>
</dbReference>
<dbReference type="SUPFAM" id="SSF53756">
    <property type="entry name" value="UDP-Glycosyltransferase/glycogen phosphorylase"/>
    <property type="match status" value="1"/>
</dbReference>
<sequence length="363" mass="41903">MLFFSYKKNGGVEGHLYLLSLMLTQRGHKVYYVPIWLSIQKQHYQQFIDSFQFFEILFSVKEINIVHGHQAFSSLCHEVILHARTMGMRVCFTDHSLFGFVDASSILMNKVLKFTFSDIDLVICENTVLRAALTPQMVSVIPNDVVASQFKPGPSAQDKNFIYRKGMDLLVAAIPRICKAEPKKKNLLHDRVEFLGPVKHHEVFTKGHIFLNTSLTEAFCIGMVEAACCGLFVVSTKVGGVPEVLPRHTIIFSKPEEEDLVNAVLKVIKMIRLKEAVPTKFHDENKEIYSWSNVYDKIWKLKTPPLMERLHIYINLSSYKILTLENVMAVDYLFWRFLEWLFSTDEIDIAPAFPYQKYRKVIN</sequence>
<accession>A0A397UR27</accession>
<dbReference type="GO" id="GO:0017176">
    <property type="term" value="F:phosphatidylinositol N-acetylglucosaminyltransferase activity"/>
    <property type="evidence" value="ECO:0007669"/>
    <property type="project" value="TreeGrafter"/>
</dbReference>
<dbReference type="PANTHER" id="PTHR45871">
    <property type="entry name" value="N-ACETYLGLUCOSAMINYL-PHOSPHATIDYLINOSITOL BIOSYNTHETIC PROTEIN"/>
    <property type="match status" value="1"/>
</dbReference>
<name>A0A397UR27_9GLOM</name>